<keyword evidence="4" id="KW-1133">Transmembrane helix</keyword>
<accession>A0A4P9X549</accession>
<dbReference type="Gene3D" id="3.40.50.1820">
    <property type="entry name" value="alpha/beta hydrolase"/>
    <property type="match status" value="1"/>
</dbReference>
<keyword evidence="1" id="KW-0442">Lipid degradation</keyword>
<keyword evidence="2" id="KW-0443">Lipid metabolism</keyword>
<evidence type="ECO:0000256" key="3">
    <source>
        <dbReference type="SAM" id="MobiDB-lite"/>
    </source>
</evidence>
<dbReference type="OrthoDB" id="9974421at2759"/>
<feature type="region of interest" description="Disordered" evidence="3">
    <location>
        <begin position="368"/>
        <end position="402"/>
    </location>
</feature>
<evidence type="ECO:0000256" key="4">
    <source>
        <dbReference type="SAM" id="Phobius"/>
    </source>
</evidence>
<feature type="compositionally biased region" description="Gly residues" evidence="3">
    <location>
        <begin position="343"/>
        <end position="354"/>
    </location>
</feature>
<dbReference type="AlphaFoldDB" id="A0A4P9X549"/>
<organism evidence="6 7">
    <name type="scientific">Caulochytrium protostelioides</name>
    <dbReference type="NCBI Taxonomy" id="1555241"/>
    <lineage>
        <taxon>Eukaryota</taxon>
        <taxon>Fungi</taxon>
        <taxon>Fungi incertae sedis</taxon>
        <taxon>Chytridiomycota</taxon>
        <taxon>Chytridiomycota incertae sedis</taxon>
        <taxon>Chytridiomycetes</taxon>
        <taxon>Caulochytriales</taxon>
        <taxon>Caulochytriaceae</taxon>
        <taxon>Caulochytrium</taxon>
    </lineage>
</organism>
<evidence type="ECO:0000259" key="5">
    <source>
        <dbReference type="Pfam" id="PF00561"/>
    </source>
</evidence>
<name>A0A4P9X549_9FUNG</name>
<reference evidence="7" key="1">
    <citation type="journal article" date="2018" name="Nat. Microbiol.">
        <title>Leveraging single-cell genomics to expand the fungal tree of life.</title>
        <authorList>
            <person name="Ahrendt S.R."/>
            <person name="Quandt C.A."/>
            <person name="Ciobanu D."/>
            <person name="Clum A."/>
            <person name="Salamov A."/>
            <person name="Andreopoulos B."/>
            <person name="Cheng J.F."/>
            <person name="Woyke T."/>
            <person name="Pelin A."/>
            <person name="Henrissat B."/>
            <person name="Reynolds N.K."/>
            <person name="Benny G.L."/>
            <person name="Smith M.E."/>
            <person name="James T.Y."/>
            <person name="Grigoriev I.V."/>
        </authorList>
    </citation>
    <scope>NUCLEOTIDE SEQUENCE [LARGE SCALE GENOMIC DNA]</scope>
    <source>
        <strain evidence="7">ATCC 52028</strain>
    </source>
</reference>
<dbReference type="PANTHER" id="PTHR11005">
    <property type="entry name" value="LYSOSOMAL ACID LIPASE-RELATED"/>
    <property type="match status" value="1"/>
</dbReference>
<dbReference type="Proteomes" id="UP000274922">
    <property type="component" value="Unassembled WGS sequence"/>
</dbReference>
<feature type="domain" description="AB hydrolase-1" evidence="5">
    <location>
        <begin position="3"/>
        <end position="129"/>
    </location>
</feature>
<dbReference type="GO" id="GO:0016042">
    <property type="term" value="P:lipid catabolic process"/>
    <property type="evidence" value="ECO:0007669"/>
    <property type="project" value="UniProtKB-KW"/>
</dbReference>
<protein>
    <recommendedName>
        <fullName evidence="5">AB hydrolase-1 domain-containing protein</fullName>
    </recommendedName>
</protein>
<dbReference type="SUPFAM" id="SSF53474">
    <property type="entry name" value="alpha/beta-Hydrolases"/>
    <property type="match status" value="1"/>
</dbReference>
<evidence type="ECO:0000313" key="7">
    <source>
        <dbReference type="Proteomes" id="UP000274922"/>
    </source>
</evidence>
<feature type="transmembrane region" description="Helical" evidence="4">
    <location>
        <begin position="174"/>
        <end position="192"/>
    </location>
</feature>
<evidence type="ECO:0000313" key="6">
    <source>
        <dbReference type="EMBL" id="RKP00236.1"/>
    </source>
</evidence>
<proteinExistence type="predicted"/>
<evidence type="ECO:0000256" key="2">
    <source>
        <dbReference type="ARBA" id="ARBA00023098"/>
    </source>
</evidence>
<keyword evidence="7" id="KW-1185">Reference proteome</keyword>
<feature type="non-terminal residue" evidence="6">
    <location>
        <position position="1"/>
    </location>
</feature>
<feature type="region of interest" description="Disordered" evidence="3">
    <location>
        <begin position="337"/>
        <end position="356"/>
    </location>
</feature>
<sequence length="402" mass="44534">GRPPVVLWHGLANRSCTFVCNNIRSHNLALVLADAGYDVWLPNTRMHRLARCFRGPGGDNGAAAWDWDIEDLATDDFPAVLEYIRIVTQWERVTYLGYSQGACLALMGLALKPELNNSLRCCVALAAALKPQPSCSRIINTFLHVARPGRVYSLVPGRGGFMLVSEWLEASCHAFVMVVLMSLTFLTFFAWTGSRWRPFHRRAAFMTHTFGANSTRGVVHWLQIIAAQRFIPYQPTRGGWPTSLDGPERERIAHAPEYDLSAITAPLWVAMSRTDPMSDVDWTRARLPPHAQYHLLEGYEHMDILWADDAPRDVFRPLLAYLAAQHVDVAHRLGRPQAASHGGKAGGAKRGGAHGAAASVLATGDLASPSSEPWPWPALGTRARPHPARLSRRAHHHRSVHA</sequence>
<keyword evidence="4" id="KW-0472">Membrane</keyword>
<feature type="compositionally biased region" description="Basic residues" evidence="3">
    <location>
        <begin position="383"/>
        <end position="402"/>
    </location>
</feature>
<dbReference type="InterPro" id="IPR000073">
    <property type="entry name" value="AB_hydrolase_1"/>
</dbReference>
<dbReference type="STRING" id="1555241.A0A4P9X549"/>
<gene>
    <name evidence="6" type="ORF">CXG81DRAFT_13482</name>
</gene>
<evidence type="ECO:0000256" key="1">
    <source>
        <dbReference type="ARBA" id="ARBA00022963"/>
    </source>
</evidence>
<dbReference type="EMBL" id="ML014228">
    <property type="protein sequence ID" value="RKP00236.1"/>
    <property type="molecule type" value="Genomic_DNA"/>
</dbReference>
<dbReference type="InterPro" id="IPR029058">
    <property type="entry name" value="AB_hydrolase_fold"/>
</dbReference>
<keyword evidence="4" id="KW-0812">Transmembrane</keyword>
<dbReference type="Pfam" id="PF00561">
    <property type="entry name" value="Abhydrolase_1"/>
    <property type="match status" value="1"/>
</dbReference>